<dbReference type="Pfam" id="PF00440">
    <property type="entry name" value="TetR_N"/>
    <property type="match status" value="1"/>
</dbReference>
<evidence type="ECO:0000256" key="2">
    <source>
        <dbReference type="ARBA" id="ARBA00022491"/>
    </source>
</evidence>
<keyword evidence="5 7" id="KW-0804">Transcription</keyword>
<dbReference type="InterPro" id="IPR036271">
    <property type="entry name" value="Tet_transcr_reg_TetR-rel_C_sf"/>
</dbReference>
<dbReference type="OrthoDB" id="7618612at2"/>
<accession>A0A1I6QZT4</accession>
<evidence type="ECO:0000256" key="6">
    <source>
        <dbReference type="ARBA" id="ARBA00024936"/>
    </source>
</evidence>
<reference evidence="11" key="1">
    <citation type="submission" date="2016-10" db="EMBL/GenBank/DDBJ databases">
        <authorList>
            <person name="Varghese N."/>
            <person name="Submissions S."/>
        </authorList>
    </citation>
    <scope>NUCLEOTIDE SEQUENCE [LARGE SCALE GENOMIC DNA]</scope>
    <source>
        <strain evidence="11">DSM 26894</strain>
    </source>
</reference>
<evidence type="ECO:0000256" key="8">
    <source>
        <dbReference type="PROSITE-ProRule" id="PRU00335"/>
    </source>
</evidence>
<evidence type="ECO:0000313" key="10">
    <source>
        <dbReference type="EMBL" id="SFS57989.1"/>
    </source>
</evidence>
<comment type="function">
    <text evidence="6">Repressor involved in the biosynthesis of the osmoprotectant glycine betaine. It represses transcription of the choline transporter BetT and the genes of BetAB involved in the synthesis of glycine betaine.</text>
</comment>
<dbReference type="InterPro" id="IPR017757">
    <property type="entry name" value="Tscrpt_rep_BetI"/>
</dbReference>
<organism evidence="10 11">
    <name type="scientific">Alloyangia pacifica</name>
    <dbReference type="NCBI Taxonomy" id="311180"/>
    <lineage>
        <taxon>Bacteria</taxon>
        <taxon>Pseudomonadati</taxon>
        <taxon>Pseudomonadota</taxon>
        <taxon>Alphaproteobacteria</taxon>
        <taxon>Rhodobacterales</taxon>
        <taxon>Roseobacteraceae</taxon>
        <taxon>Alloyangia</taxon>
    </lineage>
</organism>
<dbReference type="InterPro" id="IPR009057">
    <property type="entry name" value="Homeodomain-like_sf"/>
</dbReference>
<protein>
    <recommendedName>
        <fullName evidence="7">HTH-type transcriptional regulator BetI</fullName>
    </recommendedName>
</protein>
<comment type="function">
    <text evidence="7">Repressor involved in choline regulation of the bet genes.</text>
</comment>
<dbReference type="GO" id="GO:0045892">
    <property type="term" value="P:negative regulation of DNA-templated transcription"/>
    <property type="evidence" value="ECO:0007669"/>
    <property type="project" value="UniProtKB-UniRule"/>
</dbReference>
<dbReference type="GO" id="GO:0003700">
    <property type="term" value="F:DNA-binding transcription factor activity"/>
    <property type="evidence" value="ECO:0007669"/>
    <property type="project" value="UniProtKB-UniRule"/>
</dbReference>
<dbReference type="Pfam" id="PF13977">
    <property type="entry name" value="TetR_C_6"/>
    <property type="match status" value="1"/>
</dbReference>
<dbReference type="PANTHER" id="PTHR30055">
    <property type="entry name" value="HTH-TYPE TRANSCRIPTIONAL REGULATOR RUTR"/>
    <property type="match status" value="1"/>
</dbReference>
<evidence type="ECO:0000256" key="7">
    <source>
        <dbReference type="HAMAP-Rule" id="MF_00768"/>
    </source>
</evidence>
<dbReference type="GO" id="GO:0019285">
    <property type="term" value="P:glycine betaine biosynthetic process from choline"/>
    <property type="evidence" value="ECO:0007669"/>
    <property type="project" value="UniProtKB-UniRule"/>
</dbReference>
<dbReference type="EMBL" id="FOZW01000002">
    <property type="protein sequence ID" value="SFS57989.1"/>
    <property type="molecule type" value="Genomic_DNA"/>
</dbReference>
<feature type="domain" description="HTH tetR-type" evidence="9">
    <location>
        <begin position="7"/>
        <end position="67"/>
    </location>
</feature>
<name>A0A1I6QZT4_9RHOB</name>
<dbReference type="NCBIfam" id="NF001978">
    <property type="entry name" value="PRK00767.1"/>
    <property type="match status" value="1"/>
</dbReference>
<evidence type="ECO:0000256" key="3">
    <source>
        <dbReference type="ARBA" id="ARBA00023015"/>
    </source>
</evidence>
<proteinExistence type="inferred from homology"/>
<keyword evidence="4 7" id="KW-0238">DNA-binding</keyword>
<evidence type="ECO:0000256" key="5">
    <source>
        <dbReference type="ARBA" id="ARBA00023163"/>
    </source>
</evidence>
<dbReference type="InterPro" id="IPR001647">
    <property type="entry name" value="HTH_TetR"/>
</dbReference>
<dbReference type="Gene3D" id="1.10.357.10">
    <property type="entry name" value="Tetracycline Repressor, domain 2"/>
    <property type="match status" value="1"/>
</dbReference>
<evidence type="ECO:0000313" key="11">
    <source>
        <dbReference type="Proteomes" id="UP000199392"/>
    </source>
</evidence>
<dbReference type="PROSITE" id="PS50977">
    <property type="entry name" value="HTH_TETR_2"/>
    <property type="match status" value="1"/>
</dbReference>
<dbReference type="SUPFAM" id="SSF46689">
    <property type="entry name" value="Homeodomain-like"/>
    <property type="match status" value="1"/>
</dbReference>
<sequence>MARKSEEERRRDLIAATIREIGASGTLNVTTSQIAKSAGVSPGLAFHYFHDKDTLFLAAMRSILSEYKADVTQALAGAATPEARVNAIVQASFGMGSFRREAISAWVNFYALALRSEEARRLLYLYQRRLHSNLVYALRPRIGERAPDVARRIGGLIDGLYLRYALDTKMLRPPEEAVGAVDGSEGAQHVLRAIAAECTEVHENDDISMADADPAPMAPLAGPQE</sequence>
<evidence type="ECO:0000256" key="1">
    <source>
        <dbReference type="ARBA" id="ARBA00004719"/>
    </source>
</evidence>
<dbReference type="InterPro" id="IPR050109">
    <property type="entry name" value="HTH-type_TetR-like_transc_reg"/>
</dbReference>
<dbReference type="AlphaFoldDB" id="A0A1I6QZT4"/>
<dbReference type="PANTHER" id="PTHR30055:SF234">
    <property type="entry name" value="HTH-TYPE TRANSCRIPTIONAL REGULATOR BETI"/>
    <property type="match status" value="1"/>
</dbReference>
<keyword evidence="2 7" id="KW-0678">Repressor</keyword>
<dbReference type="InterPro" id="IPR039538">
    <property type="entry name" value="BetI_C"/>
</dbReference>
<evidence type="ECO:0000259" key="9">
    <source>
        <dbReference type="PROSITE" id="PS50977"/>
    </source>
</evidence>
<keyword evidence="3 7" id="KW-0805">Transcription regulation</keyword>
<dbReference type="UniPathway" id="UPA00529"/>
<dbReference type="GO" id="GO:0000976">
    <property type="term" value="F:transcription cis-regulatory region binding"/>
    <property type="evidence" value="ECO:0007669"/>
    <property type="project" value="TreeGrafter"/>
</dbReference>
<gene>
    <name evidence="7" type="primary">betI</name>
    <name evidence="10" type="ORF">SAMN04488050_102589</name>
</gene>
<dbReference type="STRING" id="311180.SAMN04488050_102589"/>
<dbReference type="Proteomes" id="UP000199392">
    <property type="component" value="Unassembled WGS sequence"/>
</dbReference>
<dbReference type="SUPFAM" id="SSF48498">
    <property type="entry name" value="Tetracyclin repressor-like, C-terminal domain"/>
    <property type="match status" value="1"/>
</dbReference>
<evidence type="ECO:0000256" key="4">
    <source>
        <dbReference type="ARBA" id="ARBA00023125"/>
    </source>
</evidence>
<dbReference type="RefSeq" id="WP_092420502.1">
    <property type="nucleotide sequence ID" value="NZ_FNCL01000001.1"/>
</dbReference>
<keyword evidence="11" id="KW-1185">Reference proteome</keyword>
<comment type="pathway">
    <text evidence="1 7">Amine and polyamine biosynthesis; betaine biosynthesis via choline pathway [regulation].</text>
</comment>
<dbReference type="HAMAP" id="MF_00768">
    <property type="entry name" value="HTH_type_BetI"/>
    <property type="match status" value="1"/>
</dbReference>
<feature type="DNA-binding region" description="H-T-H motif" evidence="7 8">
    <location>
        <begin position="30"/>
        <end position="49"/>
    </location>
</feature>